<feature type="compositionally biased region" description="Low complexity" evidence="1">
    <location>
        <begin position="76"/>
        <end position="85"/>
    </location>
</feature>
<dbReference type="EMBL" id="NESQ01000061">
    <property type="protein sequence ID" value="PUU80610.1"/>
    <property type="molecule type" value="Genomic_DNA"/>
</dbReference>
<feature type="compositionally biased region" description="Basic residues" evidence="1">
    <location>
        <begin position="59"/>
        <end position="71"/>
    </location>
</feature>
<feature type="region of interest" description="Disordered" evidence="1">
    <location>
        <begin position="41"/>
        <end position="120"/>
    </location>
</feature>
<evidence type="ECO:0000313" key="3">
    <source>
        <dbReference type="Proteomes" id="UP000244722"/>
    </source>
</evidence>
<dbReference type="Proteomes" id="UP000244722">
    <property type="component" value="Unassembled WGS sequence"/>
</dbReference>
<feature type="compositionally biased region" description="Basic and acidic residues" evidence="1">
    <location>
        <begin position="41"/>
        <end position="55"/>
    </location>
</feature>
<comment type="caution">
    <text evidence="2">The sequence shown here is derived from an EMBL/GenBank/DDBJ whole genome shotgun (WGS) entry which is preliminary data.</text>
</comment>
<keyword evidence="3" id="KW-1185">Reference proteome</keyword>
<accession>A0A2T6ZYS2</accession>
<name>A0A2T6ZYS2_TUBBO</name>
<protein>
    <submittedName>
        <fullName evidence="2">Uncharacterized protein</fullName>
    </submittedName>
</protein>
<organism evidence="2 3">
    <name type="scientific">Tuber borchii</name>
    <name type="common">White truffle</name>
    <dbReference type="NCBI Taxonomy" id="42251"/>
    <lineage>
        <taxon>Eukaryota</taxon>
        <taxon>Fungi</taxon>
        <taxon>Dikarya</taxon>
        <taxon>Ascomycota</taxon>
        <taxon>Pezizomycotina</taxon>
        <taxon>Pezizomycetes</taxon>
        <taxon>Pezizales</taxon>
        <taxon>Tuberaceae</taxon>
        <taxon>Tuber</taxon>
    </lineage>
</organism>
<proteinExistence type="predicted"/>
<reference evidence="2 3" key="1">
    <citation type="submission" date="2017-04" db="EMBL/GenBank/DDBJ databases">
        <title>Draft genome sequence of Tuber borchii Vittad., a whitish edible truffle.</title>
        <authorList>
            <consortium name="DOE Joint Genome Institute"/>
            <person name="Murat C."/>
            <person name="Kuo A."/>
            <person name="Barry K.W."/>
            <person name="Clum A."/>
            <person name="Dockter R.B."/>
            <person name="Fauchery L."/>
            <person name="Iotti M."/>
            <person name="Kohler A."/>
            <person name="Labutti K."/>
            <person name="Lindquist E.A."/>
            <person name="Lipzen A."/>
            <person name="Ohm R.A."/>
            <person name="Wang M."/>
            <person name="Grigoriev I.V."/>
            <person name="Zambonelli A."/>
            <person name="Martin F.M."/>
        </authorList>
    </citation>
    <scope>NUCLEOTIDE SEQUENCE [LARGE SCALE GENOMIC DNA]</scope>
    <source>
        <strain evidence="2 3">Tbo3840</strain>
    </source>
</reference>
<evidence type="ECO:0000256" key="1">
    <source>
        <dbReference type="SAM" id="MobiDB-lite"/>
    </source>
</evidence>
<feature type="compositionally biased region" description="Gly residues" evidence="1">
    <location>
        <begin position="86"/>
        <end position="106"/>
    </location>
</feature>
<sequence length="120" mass="12806">MFKGAIIAHKICAVTEGQHNFIDLFCHKSVYNIQNLVKKEAGQAKPTDIRKEKNQIARKSGRKQVLKKRGKTEKTQGAGNQQKGSQGAGGGEAGRGTVGGASGGESGSRKQKQNLNDRSS</sequence>
<gene>
    <name evidence="2" type="ORF">B9Z19DRAFT_1123307</name>
</gene>
<evidence type="ECO:0000313" key="2">
    <source>
        <dbReference type="EMBL" id="PUU80610.1"/>
    </source>
</evidence>
<dbReference type="AlphaFoldDB" id="A0A2T6ZYS2"/>